<name>A0A7C9BG27_9BACT</name>
<accession>A0A7C9BG27</accession>
<evidence type="ECO:0000313" key="3">
    <source>
        <dbReference type="Proteomes" id="UP000479293"/>
    </source>
</evidence>
<comment type="caution">
    <text evidence="2">The sequence shown here is derived from an EMBL/GenBank/DDBJ whole genome shotgun (WGS) entry which is preliminary data.</text>
</comment>
<keyword evidence="1" id="KW-1133">Transmembrane helix</keyword>
<dbReference type="AlphaFoldDB" id="A0A7C9BG27"/>
<organism evidence="2 3">
    <name type="scientific">Salmonirosea aquatica</name>
    <dbReference type="NCBI Taxonomy" id="2654236"/>
    <lineage>
        <taxon>Bacteria</taxon>
        <taxon>Pseudomonadati</taxon>
        <taxon>Bacteroidota</taxon>
        <taxon>Cytophagia</taxon>
        <taxon>Cytophagales</taxon>
        <taxon>Spirosomataceae</taxon>
        <taxon>Salmonirosea</taxon>
    </lineage>
</organism>
<protein>
    <submittedName>
        <fullName evidence="2">Uncharacterized protein</fullName>
    </submittedName>
</protein>
<reference evidence="2 3" key="1">
    <citation type="submission" date="2019-10" db="EMBL/GenBank/DDBJ databases">
        <title>Draft Genome Sequence of Cytophagaceae sp. SJW1-29.</title>
        <authorList>
            <person name="Choi A."/>
        </authorList>
    </citation>
    <scope>NUCLEOTIDE SEQUENCE [LARGE SCALE GENOMIC DNA]</scope>
    <source>
        <strain evidence="2 3">SJW1-29</strain>
    </source>
</reference>
<keyword evidence="3" id="KW-1185">Reference proteome</keyword>
<keyword evidence="1" id="KW-0812">Transmembrane</keyword>
<dbReference type="Proteomes" id="UP000479293">
    <property type="component" value="Unassembled WGS sequence"/>
</dbReference>
<dbReference type="RefSeq" id="WP_152756643.1">
    <property type="nucleotide sequence ID" value="NZ_WHLY01000002.1"/>
</dbReference>
<dbReference type="EMBL" id="WHLY01000002">
    <property type="protein sequence ID" value="MPR32295.1"/>
    <property type="molecule type" value="Genomic_DNA"/>
</dbReference>
<keyword evidence="1" id="KW-0472">Membrane</keyword>
<proteinExistence type="predicted"/>
<evidence type="ECO:0000313" key="2">
    <source>
        <dbReference type="EMBL" id="MPR32295.1"/>
    </source>
</evidence>
<gene>
    <name evidence="2" type="ORF">GBK04_02770</name>
</gene>
<feature type="transmembrane region" description="Helical" evidence="1">
    <location>
        <begin position="52"/>
        <end position="70"/>
    </location>
</feature>
<evidence type="ECO:0000256" key="1">
    <source>
        <dbReference type="SAM" id="Phobius"/>
    </source>
</evidence>
<sequence>MKDKRIRLDDLERHVPFEVPDGYFDKLPAIIQARIPATPERRPWVSWSWQRSAALAAAMSLIIALVWFTYPQQQGPLGSERLSQVSNEAILEYLADENISYYDLSENNAVQTAFDTDSTVMNYLDGLDRDFLRNQLSDDILLDETI</sequence>